<reference evidence="1" key="1">
    <citation type="submission" date="2019-02" db="EMBL/GenBank/DDBJ databases">
        <authorList>
            <person name="Pothier F.J."/>
        </authorList>
    </citation>
    <scope>NUCLEOTIDE SEQUENCE</scope>
    <source>
        <strain evidence="1">CI-1B</strain>
    </source>
</reference>
<comment type="caution">
    <text evidence="1">The sequence shown here is derived from an EMBL/GenBank/DDBJ whole genome shotgun (WGS) entry which is preliminary data.</text>
</comment>
<accession>A0A508TIT3</accession>
<dbReference type="PANTHER" id="PTHR36922">
    <property type="entry name" value="BLL2446 PROTEIN"/>
    <property type="match status" value="1"/>
</dbReference>
<dbReference type="Proteomes" id="UP000328092">
    <property type="component" value="Unassembled WGS sequence"/>
</dbReference>
<keyword evidence="2" id="KW-1185">Reference proteome</keyword>
<evidence type="ECO:0000313" key="2">
    <source>
        <dbReference type="Proteomes" id="UP000328092"/>
    </source>
</evidence>
<dbReference type="InterPro" id="IPR018531">
    <property type="entry name" value="DUF1993"/>
</dbReference>
<dbReference type="Gene3D" id="1.20.120.450">
    <property type="entry name" value="dinb family like domain"/>
    <property type="match status" value="1"/>
</dbReference>
<dbReference type="AlphaFoldDB" id="A0A508TIT3"/>
<dbReference type="EMBL" id="CAADFC020000018">
    <property type="protein sequence ID" value="VIO74257.1"/>
    <property type="molecule type" value="Genomic_DNA"/>
</dbReference>
<dbReference type="PANTHER" id="PTHR36922:SF1">
    <property type="entry name" value="DUF1993 DOMAIN-CONTAINING PROTEIN"/>
    <property type="match status" value="1"/>
</dbReference>
<evidence type="ECO:0000313" key="1">
    <source>
        <dbReference type="EMBL" id="VIO74257.1"/>
    </source>
</evidence>
<protein>
    <recommendedName>
        <fullName evidence="3">DUF1993 domain-containing protein</fullName>
    </recommendedName>
</protein>
<sequence>MAFSLYDATVANYLQILGAVTSFLDKSLAHFKEAGVDPAEIVETRLFPDMLPLRFQVVSLAHHSRGAMDAAKNGVFVPPSAKPDLDYAALQALVKDAHSELSGLAPDDVNALVGRDVTFKVGDRTMPFTAEGFLMSFSLPNFFFHSTTAYDILRHKGAPLGKRDFIGRLSLKK</sequence>
<dbReference type="InterPro" id="IPR034660">
    <property type="entry name" value="DinB/YfiT-like"/>
</dbReference>
<dbReference type="Pfam" id="PF09351">
    <property type="entry name" value="DUF1993"/>
    <property type="match status" value="1"/>
</dbReference>
<dbReference type="RefSeq" id="WP_139862192.1">
    <property type="nucleotide sequence ID" value="NZ_CAADFC020000018.1"/>
</dbReference>
<dbReference type="OrthoDB" id="338237at2"/>
<organism evidence="1 2">
    <name type="scientific">Bradyrhizobium ivorense</name>
    <dbReference type="NCBI Taxonomy" id="2511166"/>
    <lineage>
        <taxon>Bacteria</taxon>
        <taxon>Pseudomonadati</taxon>
        <taxon>Pseudomonadota</taxon>
        <taxon>Alphaproteobacteria</taxon>
        <taxon>Hyphomicrobiales</taxon>
        <taxon>Nitrobacteraceae</taxon>
        <taxon>Bradyrhizobium</taxon>
    </lineage>
</organism>
<dbReference type="SUPFAM" id="SSF109854">
    <property type="entry name" value="DinB/YfiT-like putative metalloenzymes"/>
    <property type="match status" value="1"/>
</dbReference>
<evidence type="ECO:0008006" key="3">
    <source>
        <dbReference type="Google" id="ProtNLM"/>
    </source>
</evidence>
<name>A0A508TIT3_9BRAD</name>
<proteinExistence type="predicted"/>
<gene>
    <name evidence="1" type="ORF">CI1B_51370</name>
</gene>